<comment type="caution">
    <text evidence="2">The sequence shown here is derived from an EMBL/GenBank/DDBJ whole genome shotgun (WGS) entry which is preliminary data.</text>
</comment>
<feature type="region of interest" description="Disordered" evidence="1">
    <location>
        <begin position="44"/>
        <end position="97"/>
    </location>
</feature>
<dbReference type="Proteomes" id="UP000299102">
    <property type="component" value="Unassembled WGS sequence"/>
</dbReference>
<dbReference type="AlphaFoldDB" id="A0A4C1T297"/>
<accession>A0A4C1T297</accession>
<feature type="compositionally biased region" description="Basic and acidic residues" evidence="1">
    <location>
        <begin position="44"/>
        <end position="64"/>
    </location>
</feature>
<gene>
    <name evidence="2" type="ORF">EVAR_7231_1</name>
</gene>
<name>A0A4C1T297_EUMVA</name>
<evidence type="ECO:0000256" key="1">
    <source>
        <dbReference type="SAM" id="MobiDB-lite"/>
    </source>
</evidence>
<evidence type="ECO:0000313" key="2">
    <source>
        <dbReference type="EMBL" id="GBP08623.1"/>
    </source>
</evidence>
<proteinExistence type="predicted"/>
<organism evidence="2 3">
    <name type="scientific">Eumeta variegata</name>
    <name type="common">Bagworm moth</name>
    <name type="synonym">Eumeta japonica</name>
    <dbReference type="NCBI Taxonomy" id="151549"/>
    <lineage>
        <taxon>Eukaryota</taxon>
        <taxon>Metazoa</taxon>
        <taxon>Ecdysozoa</taxon>
        <taxon>Arthropoda</taxon>
        <taxon>Hexapoda</taxon>
        <taxon>Insecta</taxon>
        <taxon>Pterygota</taxon>
        <taxon>Neoptera</taxon>
        <taxon>Endopterygota</taxon>
        <taxon>Lepidoptera</taxon>
        <taxon>Glossata</taxon>
        <taxon>Ditrysia</taxon>
        <taxon>Tineoidea</taxon>
        <taxon>Psychidae</taxon>
        <taxon>Oiketicinae</taxon>
        <taxon>Eumeta</taxon>
    </lineage>
</organism>
<evidence type="ECO:0000313" key="3">
    <source>
        <dbReference type="Proteomes" id="UP000299102"/>
    </source>
</evidence>
<reference evidence="2 3" key="1">
    <citation type="journal article" date="2019" name="Commun. Biol.">
        <title>The bagworm genome reveals a unique fibroin gene that provides high tensile strength.</title>
        <authorList>
            <person name="Kono N."/>
            <person name="Nakamura H."/>
            <person name="Ohtoshi R."/>
            <person name="Tomita M."/>
            <person name="Numata K."/>
            <person name="Arakawa K."/>
        </authorList>
    </citation>
    <scope>NUCLEOTIDE SEQUENCE [LARGE SCALE GENOMIC DNA]</scope>
</reference>
<sequence>MKFKSSRHHNFSPSHPCLHRCDGETTKKVVEEYFVSEVIKTQHNNDTKAMNDRSSSRRAADVARGRTRRRADAAAGAPRGARGGGGRGVGRPVIRVT</sequence>
<protein>
    <submittedName>
        <fullName evidence="2">Uncharacterized protein</fullName>
    </submittedName>
</protein>
<dbReference type="EMBL" id="BGZK01000032">
    <property type="protein sequence ID" value="GBP08623.1"/>
    <property type="molecule type" value="Genomic_DNA"/>
</dbReference>
<keyword evidence="3" id="KW-1185">Reference proteome</keyword>